<sequence length="204" mass="23333">MALKKTFQIMKILKIFIFISMVGCSSPSHIIENPYQLGVDFSSGKWLLNTIDAPPDIITKLQEKVIKDFTKKLNNRFTYYPESPNLLIPQKIKTQPNKNLLKAIHSSTNYDFLINFKAGKIEPNMSIKASLQPGQNSIFNNKSGYVVMEIYDLKSEEIIYSQKVIASVNHSIKNNDVNISESINNLIIFAYKKLFEHLEKKSTL</sequence>
<dbReference type="Proteomes" id="UP000237310">
    <property type="component" value="Unassembled WGS sequence"/>
</dbReference>
<evidence type="ECO:0000313" key="1">
    <source>
        <dbReference type="EMBL" id="POY41050.1"/>
    </source>
</evidence>
<keyword evidence="2" id="KW-1185">Reference proteome</keyword>
<dbReference type="AlphaFoldDB" id="A0A2S5AEQ1"/>
<gene>
    <name evidence="1" type="ORF">C3L50_00540</name>
</gene>
<reference evidence="1 2" key="1">
    <citation type="submission" date="2018-01" db="EMBL/GenBank/DDBJ databases">
        <authorList>
            <person name="Gaut B.S."/>
            <person name="Morton B.R."/>
            <person name="Clegg M.T."/>
            <person name="Duvall M.R."/>
        </authorList>
    </citation>
    <scope>NUCLEOTIDE SEQUENCE [LARGE SCALE GENOMIC DNA]</scope>
    <source>
        <strain evidence="1 2">HR-AY</strain>
    </source>
</reference>
<accession>A0A2S5AEQ1</accession>
<organism evidence="1 2">
    <name type="scientific">Flavobacterium alvei</name>
    <dbReference type="NCBI Taxonomy" id="2080416"/>
    <lineage>
        <taxon>Bacteria</taxon>
        <taxon>Pseudomonadati</taxon>
        <taxon>Bacteroidota</taxon>
        <taxon>Flavobacteriia</taxon>
        <taxon>Flavobacteriales</taxon>
        <taxon>Flavobacteriaceae</taxon>
        <taxon>Flavobacterium</taxon>
    </lineage>
</organism>
<comment type="caution">
    <text evidence="1">The sequence shown here is derived from an EMBL/GenBank/DDBJ whole genome shotgun (WGS) entry which is preliminary data.</text>
</comment>
<evidence type="ECO:0000313" key="2">
    <source>
        <dbReference type="Proteomes" id="UP000237310"/>
    </source>
</evidence>
<protein>
    <submittedName>
        <fullName evidence="1">Uncharacterized protein</fullName>
    </submittedName>
</protein>
<dbReference type="EMBL" id="PQVG01000001">
    <property type="protein sequence ID" value="POY41050.1"/>
    <property type="molecule type" value="Genomic_DNA"/>
</dbReference>
<name>A0A2S5AEQ1_9FLAO</name>
<proteinExistence type="predicted"/>